<sequence>MNFIIVDSILVNLNEISYVIDVNYIKVTLGSGSLKIDGCRIFFKSGQEIEINGVKSKSILKMIHELK</sequence>
<dbReference type="Proteomes" id="UP000490535">
    <property type="component" value="Unassembled WGS sequence"/>
</dbReference>
<reference evidence="2" key="1">
    <citation type="journal article" date="2020" name="MBio">
        <title>Horizontal gene transfer to a defensive symbiont with a reduced genome amongst a multipartite beetle microbiome.</title>
        <authorList>
            <person name="Waterworth S.C."/>
            <person name="Florez L.V."/>
            <person name="Rees E.R."/>
            <person name="Hertweck C."/>
            <person name="Kaltenpoth M."/>
            <person name="Kwan J.C."/>
        </authorList>
    </citation>
    <scope>NUCLEOTIDE SEQUENCE [LARGE SCALE GENOMIC DNA]</scope>
</reference>
<comment type="caution">
    <text evidence="1">The sequence shown here is derived from an EMBL/GenBank/DDBJ whole genome shotgun (WGS) entry which is preliminary data.</text>
</comment>
<accession>A0A833PGS2</accession>
<name>A0A833PGS2_ACIBZ</name>
<evidence type="ECO:0000313" key="1">
    <source>
        <dbReference type="EMBL" id="KAF1026192.1"/>
    </source>
</evidence>
<dbReference type="AlphaFoldDB" id="A0A833PGS2"/>
<protein>
    <submittedName>
        <fullName evidence="1">Uncharacterized protein</fullName>
    </submittedName>
</protein>
<proteinExistence type="predicted"/>
<evidence type="ECO:0000313" key="2">
    <source>
        <dbReference type="Proteomes" id="UP000490535"/>
    </source>
</evidence>
<organism evidence="1 2">
    <name type="scientific">Acinetobacter bereziniae</name>
    <name type="common">Acinetobacter genomosp. 10</name>
    <dbReference type="NCBI Taxonomy" id="106648"/>
    <lineage>
        <taxon>Bacteria</taxon>
        <taxon>Pseudomonadati</taxon>
        <taxon>Pseudomonadota</taxon>
        <taxon>Gammaproteobacteria</taxon>
        <taxon>Moraxellales</taxon>
        <taxon>Moraxellaceae</taxon>
        <taxon>Acinetobacter</taxon>
    </lineage>
</organism>
<gene>
    <name evidence="1" type="ORF">GAK29_01454</name>
</gene>
<dbReference type="EMBL" id="WNDP01000027">
    <property type="protein sequence ID" value="KAF1026192.1"/>
    <property type="molecule type" value="Genomic_DNA"/>
</dbReference>